<proteinExistence type="inferred from homology"/>
<gene>
    <name evidence="7" type="ORF">EV383_4149</name>
</gene>
<dbReference type="EC" id="2.1.1.-" evidence="6"/>
<evidence type="ECO:0000313" key="7">
    <source>
        <dbReference type="EMBL" id="RZT87239.1"/>
    </source>
</evidence>
<dbReference type="SUPFAM" id="SSF53335">
    <property type="entry name" value="S-adenosyl-L-methionine-dependent methyltransferases"/>
    <property type="match status" value="1"/>
</dbReference>
<name>A0A4Q7V3R6_PSEST</name>
<dbReference type="GO" id="GO:0008168">
    <property type="term" value="F:methyltransferase activity"/>
    <property type="evidence" value="ECO:0007669"/>
    <property type="project" value="UniProtKB-UniRule"/>
</dbReference>
<reference evidence="7 8" key="1">
    <citation type="submission" date="2019-02" db="EMBL/GenBank/DDBJ databases">
        <title>Sequencing the genomes of 1000 actinobacteria strains.</title>
        <authorList>
            <person name="Klenk H.-P."/>
        </authorList>
    </citation>
    <scope>NUCLEOTIDE SEQUENCE [LARGE SCALE GENOMIC DNA]</scope>
    <source>
        <strain evidence="7 8">DSM 45779</strain>
    </source>
</reference>
<dbReference type="InterPro" id="IPR007213">
    <property type="entry name" value="Ppm1/Ppm2/Tcmp"/>
</dbReference>
<protein>
    <recommendedName>
        <fullName evidence="6">S-adenosyl-L-methionine-dependent methyltransferase</fullName>
        <ecNumber evidence="6">2.1.1.-</ecNumber>
    </recommendedName>
</protein>
<dbReference type="InterPro" id="IPR029063">
    <property type="entry name" value="SAM-dependent_MTases_sf"/>
</dbReference>
<dbReference type="Pfam" id="PF04072">
    <property type="entry name" value="LCM"/>
    <property type="match status" value="1"/>
</dbReference>
<dbReference type="AlphaFoldDB" id="A0A4Q7V3R6"/>
<dbReference type="PANTHER" id="PTHR43619:SF2">
    <property type="entry name" value="S-ADENOSYL-L-METHIONINE-DEPENDENT METHYLTRANSFERASES SUPERFAMILY PROTEIN"/>
    <property type="match status" value="1"/>
</dbReference>
<sequence>MRVIFVGVSLAYLRTRVIVDMRRDDDQWDITTSVGATALAVAAGRAVETKRSDGLVNDPYAQAFVDATGKDMPDRPFDDEAWAAQATYLGVRSRFFDDCLSGAAQAGAEQVVILAAGLDTRAFRLSWPAGVTVYEIDQSAVLDFKDRILDQEGADTAAGRIVVPVDLRHDWPAALTGAGFDPSRRTVWLAEGLLPYLPAAAEHLLFERVQELSAPGSRIAVEHFGGSIDKITSSPEFQTMSQQVIGADVRTLFFSEDRDAAPDVWLSGHGWTVTSSLAGDLAQEYGRPLPPGVAEVMGGIELMRADLTG</sequence>
<evidence type="ECO:0000256" key="6">
    <source>
        <dbReference type="RuleBase" id="RU362030"/>
    </source>
</evidence>
<evidence type="ECO:0000256" key="4">
    <source>
        <dbReference type="ARBA" id="ARBA00022679"/>
    </source>
</evidence>
<evidence type="ECO:0000256" key="2">
    <source>
        <dbReference type="ARBA" id="ARBA00008138"/>
    </source>
</evidence>
<dbReference type="GO" id="GO:0032259">
    <property type="term" value="P:methylation"/>
    <property type="evidence" value="ECO:0007669"/>
    <property type="project" value="UniProtKB-KW"/>
</dbReference>
<dbReference type="NCBIfam" id="TIGR00027">
    <property type="entry name" value="mthyl_TIGR00027"/>
    <property type="match status" value="1"/>
</dbReference>
<dbReference type="Gene3D" id="3.40.50.150">
    <property type="entry name" value="Vaccinia Virus protein VP39"/>
    <property type="match status" value="1"/>
</dbReference>
<accession>A0A4Q7V3R6</accession>
<comment type="function">
    <text evidence="1 6">Exhibits S-adenosyl-L-methionine-dependent methyltransferase activity.</text>
</comment>
<evidence type="ECO:0000256" key="5">
    <source>
        <dbReference type="ARBA" id="ARBA00022691"/>
    </source>
</evidence>
<organism evidence="7 8">
    <name type="scientific">Pseudonocardia sediminis</name>
    <dbReference type="NCBI Taxonomy" id="1397368"/>
    <lineage>
        <taxon>Bacteria</taxon>
        <taxon>Bacillati</taxon>
        <taxon>Actinomycetota</taxon>
        <taxon>Actinomycetes</taxon>
        <taxon>Pseudonocardiales</taxon>
        <taxon>Pseudonocardiaceae</taxon>
        <taxon>Pseudonocardia</taxon>
    </lineage>
</organism>
<evidence type="ECO:0000256" key="1">
    <source>
        <dbReference type="ARBA" id="ARBA00003907"/>
    </source>
</evidence>
<evidence type="ECO:0000313" key="8">
    <source>
        <dbReference type="Proteomes" id="UP000291591"/>
    </source>
</evidence>
<dbReference type="EMBL" id="SHKL01000001">
    <property type="protein sequence ID" value="RZT87239.1"/>
    <property type="molecule type" value="Genomic_DNA"/>
</dbReference>
<dbReference type="InterPro" id="IPR011610">
    <property type="entry name" value="SAM_mthyl_Trfase_ML2640-like"/>
</dbReference>
<keyword evidence="5 6" id="KW-0949">S-adenosyl-L-methionine</keyword>
<comment type="similarity">
    <text evidence="2 6">Belongs to the UPF0677 family.</text>
</comment>
<dbReference type="Proteomes" id="UP000291591">
    <property type="component" value="Unassembled WGS sequence"/>
</dbReference>
<keyword evidence="4 7" id="KW-0808">Transferase</keyword>
<comment type="caution">
    <text evidence="7">The sequence shown here is derived from an EMBL/GenBank/DDBJ whole genome shotgun (WGS) entry which is preliminary data.</text>
</comment>
<keyword evidence="8" id="KW-1185">Reference proteome</keyword>
<keyword evidence="3 6" id="KW-0489">Methyltransferase</keyword>
<evidence type="ECO:0000256" key="3">
    <source>
        <dbReference type="ARBA" id="ARBA00022603"/>
    </source>
</evidence>
<dbReference type="PANTHER" id="PTHR43619">
    <property type="entry name" value="S-ADENOSYL-L-METHIONINE-DEPENDENT METHYLTRANSFERASE YKTD-RELATED"/>
    <property type="match status" value="1"/>
</dbReference>